<comment type="caution">
    <text evidence="1">The sequence shown here is derived from an EMBL/GenBank/DDBJ whole genome shotgun (WGS) entry which is preliminary data.</text>
</comment>
<proteinExistence type="predicted"/>
<organism evidence="1 2">
    <name type="scientific">Candidatus Marsarchaeota G2 archaeon OSP_D</name>
    <dbReference type="NCBI Taxonomy" id="1978157"/>
    <lineage>
        <taxon>Archaea</taxon>
        <taxon>Candidatus Marsarchaeota</taxon>
        <taxon>Candidatus Marsarchaeota group 2</taxon>
    </lineage>
</organism>
<dbReference type="AlphaFoldDB" id="A0A2R6ANW2"/>
<gene>
    <name evidence="1" type="ORF">B9Q03_09690</name>
</gene>
<evidence type="ECO:0000313" key="1">
    <source>
        <dbReference type="EMBL" id="PSN88074.1"/>
    </source>
</evidence>
<dbReference type="EMBL" id="NEXE01000133">
    <property type="protein sequence ID" value="PSN88074.1"/>
    <property type="molecule type" value="Genomic_DNA"/>
</dbReference>
<sequence length="174" mass="19093">MGKRYVAIGLPLGAWKGGEGVVLIGGRRLRMPSAVYYVWTVLSSVVDSVRGVEKEVDALVEHGAVLILEEGKEWEALSPLRVIPQAYPAVSVEASLPPPLAVLTKINGGETKTLELVLSWWEYELYSEFDGISTLERALQRAKKRVEIDEGKAADFVLDLKKLNFILLDACPSG</sequence>
<protein>
    <submittedName>
        <fullName evidence="1">Uncharacterized protein</fullName>
    </submittedName>
</protein>
<evidence type="ECO:0000313" key="2">
    <source>
        <dbReference type="Proteomes" id="UP000240322"/>
    </source>
</evidence>
<dbReference type="Proteomes" id="UP000240322">
    <property type="component" value="Unassembled WGS sequence"/>
</dbReference>
<accession>A0A2R6ANW2</accession>
<name>A0A2R6ANW2_9ARCH</name>
<reference evidence="1 2" key="1">
    <citation type="submission" date="2017-04" db="EMBL/GenBank/DDBJ databases">
        <title>Novel microbial lineages endemic to geothermal iron-oxide mats fill important gaps in the evolutionary history of Archaea.</title>
        <authorList>
            <person name="Jay Z.J."/>
            <person name="Beam J.P."/>
            <person name="Dlakic M."/>
            <person name="Rusch D.B."/>
            <person name="Kozubal M.A."/>
            <person name="Inskeep W.P."/>
        </authorList>
    </citation>
    <scope>NUCLEOTIDE SEQUENCE [LARGE SCALE GENOMIC DNA]</scope>
    <source>
        <strain evidence="1">OSP_D</strain>
    </source>
</reference>